<dbReference type="GO" id="GO:0008233">
    <property type="term" value="F:peptidase activity"/>
    <property type="evidence" value="ECO:0007669"/>
    <property type="project" value="InterPro"/>
</dbReference>
<dbReference type="SUPFAM" id="SSF52096">
    <property type="entry name" value="ClpP/crotonase"/>
    <property type="match status" value="1"/>
</dbReference>
<dbReference type="AlphaFoldDB" id="A0A1R2BDG3"/>
<dbReference type="Proteomes" id="UP000187209">
    <property type="component" value="Unassembled WGS sequence"/>
</dbReference>
<feature type="domain" description="Peptidase S49" evidence="2">
    <location>
        <begin position="74"/>
        <end position="219"/>
    </location>
</feature>
<dbReference type="OrthoDB" id="311666at2759"/>
<keyword evidence="4" id="KW-1185">Reference proteome</keyword>
<dbReference type="InterPro" id="IPR002142">
    <property type="entry name" value="Peptidase_S49"/>
</dbReference>
<dbReference type="GO" id="GO:0006508">
    <property type="term" value="P:proteolysis"/>
    <property type="evidence" value="ECO:0007669"/>
    <property type="project" value="InterPro"/>
</dbReference>
<evidence type="ECO:0000259" key="2">
    <source>
        <dbReference type="Pfam" id="PF01343"/>
    </source>
</evidence>
<gene>
    <name evidence="3" type="ORF">SteCoe_26326</name>
</gene>
<accession>A0A1R2BDG3</accession>
<dbReference type="Gene3D" id="3.90.226.10">
    <property type="entry name" value="2-enoyl-CoA Hydratase, Chain A, domain 1"/>
    <property type="match status" value="1"/>
</dbReference>
<dbReference type="PANTHER" id="PTHR42987:SF4">
    <property type="entry name" value="PROTEASE SOHB-RELATED"/>
    <property type="match status" value="1"/>
</dbReference>
<reference evidence="3 4" key="1">
    <citation type="submission" date="2016-11" db="EMBL/GenBank/DDBJ databases">
        <title>The macronuclear genome of Stentor coeruleus: a giant cell with tiny introns.</title>
        <authorList>
            <person name="Slabodnick M."/>
            <person name="Ruby J.G."/>
            <person name="Reiff S.B."/>
            <person name="Swart E.C."/>
            <person name="Gosai S."/>
            <person name="Prabakaran S."/>
            <person name="Witkowska E."/>
            <person name="Larue G.E."/>
            <person name="Fisher S."/>
            <person name="Freeman R.M."/>
            <person name="Gunawardena J."/>
            <person name="Chu W."/>
            <person name="Stover N.A."/>
            <person name="Gregory B.D."/>
            <person name="Nowacki M."/>
            <person name="Derisi J."/>
            <person name="Roy S.W."/>
            <person name="Marshall W.F."/>
            <person name="Sood P."/>
        </authorList>
    </citation>
    <scope>NUCLEOTIDE SEQUENCE [LARGE SCALE GENOMIC DNA]</scope>
    <source>
        <strain evidence="3">WM001</strain>
    </source>
</reference>
<proteinExistence type="inferred from homology"/>
<dbReference type="EMBL" id="MPUH01000735">
    <property type="protein sequence ID" value="OMJ74685.1"/>
    <property type="molecule type" value="Genomic_DNA"/>
</dbReference>
<dbReference type="InterPro" id="IPR029045">
    <property type="entry name" value="ClpP/crotonase-like_dom_sf"/>
</dbReference>
<dbReference type="Pfam" id="PF01343">
    <property type="entry name" value="Peptidase_S49"/>
    <property type="match status" value="1"/>
</dbReference>
<protein>
    <recommendedName>
        <fullName evidence="2">Peptidase S49 domain-containing protein</fullName>
    </recommendedName>
</protein>
<evidence type="ECO:0000313" key="3">
    <source>
        <dbReference type="EMBL" id="OMJ74685.1"/>
    </source>
</evidence>
<evidence type="ECO:0000256" key="1">
    <source>
        <dbReference type="ARBA" id="ARBA00008683"/>
    </source>
</evidence>
<sequence length="275" mass="31083">MLSRVASIFKKSIVHAKISGKITNETTKQLTKEFKRINFRTPKLIAISVNTNQGTYGQAEEIVKTIKEYSSKFNCPVYTFAEDIAAGPGYYILASGNKVFIDSFSLIGGITTNTKTLDLIKFSKNYGVKTNIEFAGKHKVRVNPFLELKDEDKAWVQGLLEERVKLVKDYVLDKRGHKIPRDKEKEGLAFSGEVFMGAKAIELGLADSVNDFRSIAKKEYDGLKVVDFKMRIRKDKEFMWAGVTGLGREEIMEIVDEIPGNVLAHRHSFDSFMNH</sequence>
<comment type="similarity">
    <text evidence="1">Belongs to the peptidase S49 family.</text>
</comment>
<organism evidence="3 4">
    <name type="scientific">Stentor coeruleus</name>
    <dbReference type="NCBI Taxonomy" id="5963"/>
    <lineage>
        <taxon>Eukaryota</taxon>
        <taxon>Sar</taxon>
        <taxon>Alveolata</taxon>
        <taxon>Ciliophora</taxon>
        <taxon>Postciliodesmatophora</taxon>
        <taxon>Heterotrichea</taxon>
        <taxon>Heterotrichida</taxon>
        <taxon>Stentoridae</taxon>
        <taxon>Stentor</taxon>
    </lineage>
</organism>
<evidence type="ECO:0000313" key="4">
    <source>
        <dbReference type="Proteomes" id="UP000187209"/>
    </source>
</evidence>
<dbReference type="PANTHER" id="PTHR42987">
    <property type="entry name" value="PEPTIDASE S49"/>
    <property type="match status" value="1"/>
</dbReference>
<name>A0A1R2BDG3_9CILI</name>
<comment type="caution">
    <text evidence="3">The sequence shown here is derived from an EMBL/GenBank/DDBJ whole genome shotgun (WGS) entry which is preliminary data.</text>
</comment>